<geneLocation type="plasmid" evidence="1 2">
    <name>pRUNSL05</name>
</geneLocation>
<dbReference type="GO" id="GO:0016787">
    <property type="term" value="F:hydrolase activity"/>
    <property type="evidence" value="ECO:0007669"/>
    <property type="project" value="UniProtKB-KW"/>
</dbReference>
<dbReference type="RefSeq" id="WP_013921775.1">
    <property type="nucleotide sequence ID" value="NC_015695.1"/>
</dbReference>
<dbReference type="InterPro" id="IPR036663">
    <property type="entry name" value="Fumarylacetoacetase_C_sf"/>
</dbReference>
<reference evidence="2" key="1">
    <citation type="submission" date="2011-06" db="EMBL/GenBank/DDBJ databases">
        <title>The complete genome of plasmid 5 of Runella slithyformis DSM 19594.</title>
        <authorList>
            <consortium name="US DOE Joint Genome Institute (JGI-PGF)"/>
            <person name="Lucas S."/>
            <person name="Han J."/>
            <person name="Lapidus A."/>
            <person name="Bruce D."/>
            <person name="Goodwin L."/>
            <person name="Pitluck S."/>
            <person name="Peters L."/>
            <person name="Kyrpides N."/>
            <person name="Mavromatis K."/>
            <person name="Ivanova N."/>
            <person name="Ovchinnikova G."/>
            <person name="Zhang X."/>
            <person name="Misra M."/>
            <person name="Detter J.C."/>
            <person name="Tapia R."/>
            <person name="Han C."/>
            <person name="Land M."/>
            <person name="Hauser L."/>
            <person name="Markowitz V."/>
            <person name="Cheng J.-F."/>
            <person name="Hugenholtz P."/>
            <person name="Woyke T."/>
            <person name="Wu D."/>
            <person name="Tindall B."/>
            <person name="Faehrich R."/>
            <person name="Brambilla E."/>
            <person name="Klenk H.-P."/>
            <person name="Eisen J.A."/>
        </authorList>
    </citation>
    <scope>NUCLEOTIDE SEQUENCE [LARGE SCALE GENOMIC DNA]</scope>
    <source>
        <strain evidence="2">ATCC 29530 / DSM 19594 / LMG 11500 / NCIMB 11436 / LSU 4</strain>
        <plasmid evidence="2">pRUNSL05</plasmid>
    </source>
</reference>
<dbReference type="PIRSF" id="PIRSF033905">
    <property type="entry name" value="UCP033905"/>
    <property type="match status" value="1"/>
</dbReference>
<keyword evidence="2" id="KW-1185">Reference proteome</keyword>
<dbReference type="InterPro" id="IPR009645">
    <property type="entry name" value="GguC"/>
</dbReference>
<dbReference type="KEGG" id="rsi:Runsl_5750"/>
<dbReference type="NCBIfam" id="NF040903">
    <property type="entry name" value="GguC"/>
    <property type="match status" value="1"/>
</dbReference>
<name>A0A7U3ZRW5_RUNSL</name>
<evidence type="ECO:0000313" key="1">
    <source>
        <dbReference type="EMBL" id="AEI52235.1"/>
    </source>
</evidence>
<accession>A0A7U3ZRW5</accession>
<dbReference type="SUPFAM" id="SSF56529">
    <property type="entry name" value="FAH"/>
    <property type="match status" value="1"/>
</dbReference>
<proteinExistence type="predicted"/>
<dbReference type="EMBL" id="CP002864">
    <property type="protein sequence ID" value="AEI52235.1"/>
    <property type="molecule type" value="Genomic_DNA"/>
</dbReference>
<organism evidence="1 2">
    <name type="scientific">Runella slithyformis (strain ATCC 29530 / DSM 19594 / LMG 11500 / NCIMB 11436 / LSU 4)</name>
    <dbReference type="NCBI Taxonomy" id="761193"/>
    <lineage>
        <taxon>Bacteria</taxon>
        <taxon>Pseudomonadati</taxon>
        <taxon>Bacteroidota</taxon>
        <taxon>Cytophagia</taxon>
        <taxon>Cytophagales</taxon>
        <taxon>Spirosomataceae</taxon>
        <taxon>Runella</taxon>
    </lineage>
</organism>
<protein>
    <submittedName>
        <fullName evidence="1">Fumarylacetoacetate (FAA) hydrolase</fullName>
    </submittedName>
</protein>
<dbReference type="AlphaFoldDB" id="A0A7U3ZRW5"/>
<evidence type="ECO:0000313" key="2">
    <source>
        <dbReference type="Proteomes" id="UP000000493"/>
    </source>
</evidence>
<dbReference type="Gene3D" id="3.90.850.10">
    <property type="entry name" value="Fumarylacetoacetase-like, C-terminal domain"/>
    <property type="match status" value="1"/>
</dbReference>
<gene>
    <name evidence="1" type="ordered locus">Runsl_5750</name>
</gene>
<keyword evidence="1" id="KW-0378">Hydrolase</keyword>
<reference evidence="1 2" key="2">
    <citation type="journal article" date="2012" name="Stand. Genomic Sci.">
        <title>Complete genome sequence of the aquatic bacterium Runella slithyformis type strain (LSU 4(T)).</title>
        <authorList>
            <person name="Copeland A."/>
            <person name="Zhang X."/>
            <person name="Misra M."/>
            <person name="Lapidus A."/>
            <person name="Nolan M."/>
            <person name="Lucas S."/>
            <person name="Deshpande S."/>
            <person name="Cheng J.F."/>
            <person name="Tapia R."/>
            <person name="Goodwin L.A."/>
            <person name="Pitluck S."/>
            <person name="Liolios K."/>
            <person name="Pagani I."/>
            <person name="Ivanova N."/>
            <person name="Mikhailova N."/>
            <person name="Pati A."/>
            <person name="Chen A."/>
            <person name="Palaniappan K."/>
            <person name="Land M."/>
            <person name="Hauser L."/>
            <person name="Pan C."/>
            <person name="Jeffries C.D."/>
            <person name="Detter J.C."/>
            <person name="Brambilla E.M."/>
            <person name="Rohde M."/>
            <person name="Djao O.D."/>
            <person name="Goker M."/>
            <person name="Sikorski J."/>
            <person name="Tindall B.J."/>
            <person name="Woyke T."/>
            <person name="Bristow J."/>
            <person name="Eisen J.A."/>
            <person name="Markowitz V."/>
            <person name="Hugenholtz P."/>
            <person name="Kyrpides N.C."/>
            <person name="Klenk H.P."/>
            <person name="Mavromatis K."/>
        </authorList>
    </citation>
    <scope>NUCLEOTIDE SEQUENCE [LARGE SCALE GENOMIC DNA]</scope>
    <source>
        <strain evidence="2">ATCC 29530 / DSM 19594 / LMG 11500 / NCIMB 11436 / LSU 4</strain>
    </source>
</reference>
<sequence>MRLLQFLDSENKPRTGIVNGARIQLLASVNTVYELFHDAVRQGVSPEERAAQLAGNQYAEYEKLIQDKRLLLPLMHPDPYHTWVSGTGLTHLGSAASRNAMHEKMSKTNASELTDSMKIFKMGLENGKMQSGVPASQPEWFYKGNGLMAVPPGHDIPSPAFALDGGEEPEMVGLYIVDAQGNPQRIGFAVGNEFSDHKMERINYLYLAHSKLRHCSYGPEILLGNPPDSITGTTRIVRGNAVLWEKEFLTGEANMSHNLANLEHHHFKYSMFRQPGDVHIHFFGTSVLSFADGIETRDGDIFEIKAEGFGEPLRNRLSVQKG</sequence>
<dbReference type="Proteomes" id="UP000000493">
    <property type="component" value="Plasmid pRUNSL05"/>
</dbReference>
<keyword evidence="1" id="KW-0614">Plasmid</keyword>